<evidence type="ECO:0000256" key="11">
    <source>
        <dbReference type="SAM" id="Phobius"/>
    </source>
</evidence>
<evidence type="ECO:0000256" key="1">
    <source>
        <dbReference type="ARBA" id="ARBA00004651"/>
    </source>
</evidence>
<reference evidence="12 13" key="1">
    <citation type="submission" date="2016-08" db="EMBL/GenBank/DDBJ databases">
        <title>A Parts List for Fungal Cellulosomes Revealed by Comparative Genomics.</title>
        <authorList>
            <consortium name="DOE Joint Genome Institute"/>
            <person name="Haitjema C.H."/>
            <person name="Gilmore S.P."/>
            <person name="Henske J.K."/>
            <person name="Solomon K.V."/>
            <person name="De Groot R."/>
            <person name="Kuo A."/>
            <person name="Mondo S.J."/>
            <person name="Salamov A.A."/>
            <person name="Labutti K."/>
            <person name="Zhao Z."/>
            <person name="Chiniquy J."/>
            <person name="Barry K."/>
            <person name="Brewer H.M."/>
            <person name="Purvine S.O."/>
            <person name="Wright A.T."/>
            <person name="Boxma B."/>
            <person name="Van Alen T."/>
            <person name="Hackstein J.H."/>
            <person name="Baker S.E."/>
            <person name="Grigoriev I.V."/>
            <person name="O'Malley M.A."/>
        </authorList>
    </citation>
    <scope>NUCLEOTIDE SEQUENCE [LARGE SCALE GENOMIC DNA]</scope>
    <source>
        <strain evidence="12 13">G1</strain>
    </source>
</reference>
<feature type="transmembrane region" description="Helical" evidence="11">
    <location>
        <begin position="290"/>
        <end position="310"/>
    </location>
</feature>
<feature type="transmembrane region" description="Helical" evidence="11">
    <location>
        <begin position="174"/>
        <end position="196"/>
    </location>
</feature>
<evidence type="ECO:0000256" key="7">
    <source>
        <dbReference type="ARBA" id="ARBA00022989"/>
    </source>
</evidence>
<accession>A0A1Y2C4X8</accession>
<dbReference type="GO" id="GO:0005886">
    <property type="term" value="C:plasma membrane"/>
    <property type="evidence" value="ECO:0007669"/>
    <property type="project" value="UniProtKB-SubCell"/>
</dbReference>
<feature type="transmembrane region" description="Helical" evidence="11">
    <location>
        <begin position="69"/>
        <end position="89"/>
    </location>
</feature>
<dbReference type="Pfam" id="PF01554">
    <property type="entry name" value="MatE"/>
    <property type="match status" value="2"/>
</dbReference>
<dbReference type="AlphaFoldDB" id="A0A1Y2C4X8"/>
<dbReference type="GO" id="GO:0006811">
    <property type="term" value="P:monoatomic ion transport"/>
    <property type="evidence" value="ECO:0007669"/>
    <property type="project" value="UniProtKB-KW"/>
</dbReference>
<evidence type="ECO:0000313" key="13">
    <source>
        <dbReference type="Proteomes" id="UP000193920"/>
    </source>
</evidence>
<organism evidence="12 13">
    <name type="scientific">Neocallimastix californiae</name>
    <dbReference type="NCBI Taxonomy" id="1754190"/>
    <lineage>
        <taxon>Eukaryota</taxon>
        <taxon>Fungi</taxon>
        <taxon>Fungi incertae sedis</taxon>
        <taxon>Chytridiomycota</taxon>
        <taxon>Chytridiomycota incertae sedis</taxon>
        <taxon>Neocallimastigomycetes</taxon>
        <taxon>Neocallimastigales</taxon>
        <taxon>Neocallimastigaceae</taxon>
        <taxon>Neocallimastix</taxon>
    </lineage>
</organism>
<feature type="transmembrane region" description="Helical" evidence="11">
    <location>
        <begin position="142"/>
        <end position="162"/>
    </location>
</feature>
<dbReference type="EMBL" id="MCOG01000121">
    <property type="protein sequence ID" value="ORY42088.1"/>
    <property type="molecule type" value="Genomic_DNA"/>
</dbReference>
<comment type="subcellular location">
    <subcellularLocation>
        <location evidence="1">Cell membrane</location>
        <topology evidence="1">Multi-pass membrane protein</topology>
    </subcellularLocation>
</comment>
<keyword evidence="13" id="KW-1185">Reference proteome</keyword>
<keyword evidence="8" id="KW-0406">Ion transport</keyword>
<dbReference type="PANTHER" id="PTHR43298">
    <property type="entry name" value="MULTIDRUG RESISTANCE PROTEIN NORM-RELATED"/>
    <property type="match status" value="1"/>
</dbReference>
<dbReference type="InterPro" id="IPR048279">
    <property type="entry name" value="MdtK-like"/>
</dbReference>
<evidence type="ECO:0000256" key="2">
    <source>
        <dbReference type="ARBA" id="ARBA00010199"/>
    </source>
</evidence>
<protein>
    <recommendedName>
        <fullName evidence="10">Multidrug-efflux transporter</fullName>
    </recommendedName>
</protein>
<feature type="transmembrane region" description="Helical" evidence="11">
    <location>
        <begin position="24"/>
        <end position="49"/>
    </location>
</feature>
<dbReference type="Proteomes" id="UP000193920">
    <property type="component" value="Unassembled WGS sequence"/>
</dbReference>
<keyword evidence="9 11" id="KW-0472">Membrane</keyword>
<evidence type="ECO:0000256" key="5">
    <source>
        <dbReference type="ARBA" id="ARBA00022475"/>
    </source>
</evidence>
<comment type="caution">
    <text evidence="12">The sequence shown here is derived from an EMBL/GenBank/DDBJ whole genome shotgun (WGS) entry which is preliminary data.</text>
</comment>
<name>A0A1Y2C4X8_9FUNG</name>
<feature type="transmembrane region" description="Helical" evidence="11">
    <location>
        <begin position="202"/>
        <end position="224"/>
    </location>
</feature>
<evidence type="ECO:0000256" key="10">
    <source>
        <dbReference type="ARBA" id="ARBA00031636"/>
    </source>
</evidence>
<dbReference type="NCBIfam" id="TIGR00797">
    <property type="entry name" value="matE"/>
    <property type="match status" value="1"/>
</dbReference>
<feature type="transmembrane region" description="Helical" evidence="11">
    <location>
        <begin position="397"/>
        <end position="420"/>
    </location>
</feature>
<feature type="transmembrane region" description="Helical" evidence="11">
    <location>
        <begin position="101"/>
        <end position="122"/>
    </location>
</feature>
<comment type="similarity">
    <text evidence="2">Belongs to the multi antimicrobial extrusion (MATE) (TC 2.A.66.1) family.</text>
</comment>
<gene>
    <name evidence="12" type="ORF">LY90DRAFT_671921</name>
</gene>
<dbReference type="OrthoDB" id="5576647at2759"/>
<keyword evidence="4" id="KW-0050">Antiport</keyword>
<dbReference type="InterPro" id="IPR050222">
    <property type="entry name" value="MATE_MdtK"/>
</dbReference>
<feature type="transmembrane region" description="Helical" evidence="11">
    <location>
        <begin position="331"/>
        <end position="351"/>
    </location>
</feature>
<feature type="transmembrane region" description="Helical" evidence="11">
    <location>
        <begin position="426"/>
        <end position="445"/>
    </location>
</feature>
<sequence>MFNKIIEPKNKIPEKQQIFSNKRLWILIYPILVEQVLMLLVGIADTLIVSYAGESAVSGVSLINQINCVFQIIFFSLSSGGAVIVSQYIGRGDLKKGNLSAGQLIMISGTFSIAIAVILLLSKEVLLKLLFGKVEADVMQASITYLTITVLSFPALAVYQACSAIFRSMAKTKITMYVSFLMNVINLGGNMIGVFILKAGVAGVAIPSLISRSVATFIMLIACFNKKNIIFVKFRHIFKFDRNIIRIILHIAIPNSIEGGLLEASKVVLSSIVALFGTSQIAANGVSQNFWNMAALFNTVMGPVFITVIGQCIGAKDYEAADYYFRKLLRITYFGAISWNIIFYGITLLVLKLYDLSEETLKLIIIMCLIHNFFNAAFHPCGFTLASGLRAANDVKFTMFTGIFATVIIRVLFSVILGVWFKMGVIGVTFAMAIDWGVRFILILLRYKSGKWRSIQLI</sequence>
<dbReference type="PANTHER" id="PTHR43298:SF2">
    <property type="entry name" value="FMN_FAD EXPORTER YEEO-RELATED"/>
    <property type="match status" value="1"/>
</dbReference>
<feature type="transmembrane region" description="Helical" evidence="11">
    <location>
        <begin position="244"/>
        <end position="262"/>
    </location>
</feature>
<evidence type="ECO:0000256" key="8">
    <source>
        <dbReference type="ARBA" id="ARBA00023065"/>
    </source>
</evidence>
<feature type="transmembrane region" description="Helical" evidence="11">
    <location>
        <begin position="363"/>
        <end position="385"/>
    </location>
</feature>
<dbReference type="STRING" id="1754190.A0A1Y2C4X8"/>
<evidence type="ECO:0000256" key="4">
    <source>
        <dbReference type="ARBA" id="ARBA00022449"/>
    </source>
</evidence>
<keyword evidence="7 11" id="KW-1133">Transmembrane helix</keyword>
<dbReference type="InterPro" id="IPR002528">
    <property type="entry name" value="MATE_fam"/>
</dbReference>
<evidence type="ECO:0000256" key="6">
    <source>
        <dbReference type="ARBA" id="ARBA00022692"/>
    </source>
</evidence>
<dbReference type="PIRSF" id="PIRSF006603">
    <property type="entry name" value="DinF"/>
    <property type="match status" value="1"/>
</dbReference>
<keyword evidence="3" id="KW-0813">Transport</keyword>
<keyword evidence="5" id="KW-1003">Cell membrane</keyword>
<dbReference type="GO" id="GO:0015297">
    <property type="term" value="F:antiporter activity"/>
    <property type="evidence" value="ECO:0007669"/>
    <property type="project" value="UniProtKB-KW"/>
</dbReference>
<evidence type="ECO:0000256" key="9">
    <source>
        <dbReference type="ARBA" id="ARBA00023136"/>
    </source>
</evidence>
<evidence type="ECO:0000256" key="3">
    <source>
        <dbReference type="ARBA" id="ARBA00022448"/>
    </source>
</evidence>
<keyword evidence="6 11" id="KW-0812">Transmembrane</keyword>
<evidence type="ECO:0000313" key="12">
    <source>
        <dbReference type="EMBL" id="ORY42088.1"/>
    </source>
</evidence>
<dbReference type="GO" id="GO:0042910">
    <property type="term" value="F:xenobiotic transmembrane transporter activity"/>
    <property type="evidence" value="ECO:0007669"/>
    <property type="project" value="InterPro"/>
</dbReference>
<proteinExistence type="inferred from homology"/>